<dbReference type="EMBL" id="JYDJ01003017">
    <property type="protein sequence ID" value="KRX29752.1"/>
    <property type="molecule type" value="Genomic_DNA"/>
</dbReference>
<name>A0A0V0SSR2_9BILA</name>
<evidence type="ECO:0000313" key="2">
    <source>
        <dbReference type="Proteomes" id="UP000055048"/>
    </source>
</evidence>
<evidence type="ECO:0000313" key="1">
    <source>
        <dbReference type="EMBL" id="KRX29752.1"/>
    </source>
</evidence>
<keyword evidence="2" id="KW-1185">Reference proteome</keyword>
<protein>
    <submittedName>
        <fullName evidence="1">Uncharacterized protein</fullName>
    </submittedName>
</protein>
<organism evidence="1 2">
    <name type="scientific">Trichinella murrelli</name>
    <dbReference type="NCBI Taxonomy" id="144512"/>
    <lineage>
        <taxon>Eukaryota</taxon>
        <taxon>Metazoa</taxon>
        <taxon>Ecdysozoa</taxon>
        <taxon>Nematoda</taxon>
        <taxon>Enoplea</taxon>
        <taxon>Dorylaimia</taxon>
        <taxon>Trichinellida</taxon>
        <taxon>Trichinellidae</taxon>
        <taxon>Trichinella</taxon>
    </lineage>
</organism>
<dbReference type="AlphaFoldDB" id="A0A0V0SSR2"/>
<accession>A0A0V0SSR2</accession>
<reference evidence="1 2" key="1">
    <citation type="submission" date="2015-01" db="EMBL/GenBank/DDBJ databases">
        <title>Evolution of Trichinella species and genotypes.</title>
        <authorList>
            <person name="Korhonen P.K."/>
            <person name="Edoardo P."/>
            <person name="Giuseppe L.R."/>
            <person name="Gasser R.B."/>
        </authorList>
    </citation>
    <scope>NUCLEOTIDE SEQUENCE [LARGE SCALE GENOMIC DNA]</scope>
    <source>
        <strain evidence="1">ISS417</strain>
    </source>
</reference>
<gene>
    <name evidence="1" type="ORF">T05_761</name>
</gene>
<dbReference type="Proteomes" id="UP000055048">
    <property type="component" value="Unassembled WGS sequence"/>
</dbReference>
<sequence>MHQRQAYIGALSCSFNVPHARADLMPPSNIEN</sequence>
<proteinExistence type="predicted"/>
<comment type="caution">
    <text evidence="1">The sequence shown here is derived from an EMBL/GenBank/DDBJ whole genome shotgun (WGS) entry which is preliminary data.</text>
</comment>